<protein>
    <submittedName>
        <fullName evidence="1">Uncharacterized protein</fullName>
    </submittedName>
</protein>
<proteinExistence type="predicted"/>
<evidence type="ECO:0000313" key="1">
    <source>
        <dbReference type="EMBL" id="MCF1753272.1"/>
    </source>
</evidence>
<evidence type="ECO:0000313" key="2">
    <source>
        <dbReference type="Proteomes" id="UP001201449"/>
    </source>
</evidence>
<dbReference type="RefSeq" id="WP_234863075.1">
    <property type="nucleotide sequence ID" value="NZ_JAKEVZ010000025.1"/>
</dbReference>
<accession>A0ABS9BYY6</accession>
<organism evidence="1 2">
    <name type="scientific">Mariniradius sediminis</name>
    <dbReference type="NCBI Taxonomy" id="2909237"/>
    <lineage>
        <taxon>Bacteria</taxon>
        <taxon>Pseudomonadati</taxon>
        <taxon>Bacteroidota</taxon>
        <taxon>Cytophagia</taxon>
        <taxon>Cytophagales</taxon>
        <taxon>Cyclobacteriaceae</taxon>
        <taxon>Mariniradius</taxon>
    </lineage>
</organism>
<name>A0ABS9BYY6_9BACT</name>
<reference evidence="1 2" key="1">
    <citation type="submission" date="2022-01" db="EMBL/GenBank/DDBJ databases">
        <title>Mariniradius saccharolyticus sp. nov., isolated from sediment of a river.</title>
        <authorList>
            <person name="Liu H."/>
        </authorList>
    </citation>
    <scope>NUCLEOTIDE SEQUENCE [LARGE SCALE GENOMIC DNA]</scope>
    <source>
        <strain evidence="1 2">RY-2</strain>
    </source>
</reference>
<dbReference type="EMBL" id="JAKEVZ010000025">
    <property type="protein sequence ID" value="MCF1753272.1"/>
    <property type="molecule type" value="Genomic_DNA"/>
</dbReference>
<gene>
    <name evidence="1" type="ORF">L0U89_19580</name>
</gene>
<sequence length="171" mass="20027">MKILIYIFFIMACSSRVFCQEDSREHFHEKNYEVINIALHGTIDCLKKSKVVKVPIKMDILNDSMLYQLVEMKIINENEISYFIQQVETVSQAGWDGTKIKCASLIDFPKNKHARRDFLQISMPLYSKDGTIAILYFWHVSRNSSFESMPVYRFRDGRWTYLASLYSVLGS</sequence>
<keyword evidence="2" id="KW-1185">Reference proteome</keyword>
<dbReference type="Proteomes" id="UP001201449">
    <property type="component" value="Unassembled WGS sequence"/>
</dbReference>
<comment type="caution">
    <text evidence="1">The sequence shown here is derived from an EMBL/GenBank/DDBJ whole genome shotgun (WGS) entry which is preliminary data.</text>
</comment>